<dbReference type="GeneID" id="9926043"/>
<gene>
    <name evidence="1" type="primary">57A</name>
    <name evidence="1" type="ORF">Acj61p152</name>
</gene>
<reference evidence="1 2" key="1">
    <citation type="journal article" date="2010" name="Virol. J.">
        <title>Genomes of the T4-related bacteriophages as windows on microbial genome evolution.</title>
        <authorList>
            <person name="Petrov V.M."/>
            <person name="Ratnayaka S."/>
            <person name="Nolan J.M."/>
            <person name="Miller E.S."/>
            <person name="Karam J.D."/>
        </authorList>
    </citation>
    <scope>NUCLEOTIDE SEQUENCE [LARGE SCALE GENOMIC DNA]</scope>
</reference>
<dbReference type="RefSeq" id="YP_004009769.1">
    <property type="nucleotide sequence ID" value="NC_014661.1"/>
</dbReference>
<dbReference type="InterPro" id="IPR020159">
    <property type="entry name" value="Phage_Gp57"/>
</dbReference>
<protein>
    <submittedName>
        <fullName evidence="1">Gp57A chaperone for tail fiber formation</fullName>
    </submittedName>
</protein>
<sequence>MSELTNEQRQELQIQNLKSRILDTQDALTQAQAQTKELADVLTSIVQAIELPASENGQVQLADIVSAVEAIVEERDSLKAATVEGE</sequence>
<evidence type="ECO:0000313" key="1">
    <source>
        <dbReference type="EMBL" id="ADG36117.1"/>
    </source>
</evidence>
<dbReference type="EMBL" id="GU911519">
    <property type="protein sequence ID" value="ADG36117.1"/>
    <property type="molecule type" value="Genomic_DNA"/>
</dbReference>
<dbReference type="Proteomes" id="UP000008730">
    <property type="component" value="Segment"/>
</dbReference>
<name>E5E4D3_9CAUD</name>
<dbReference type="KEGG" id="vg:9926043"/>
<evidence type="ECO:0000313" key="2">
    <source>
        <dbReference type="Proteomes" id="UP000008730"/>
    </source>
</evidence>
<accession>E5E4D3</accession>
<organism evidence="1 2">
    <name type="scientific">Acinetobacter phage Acj61</name>
    <dbReference type="NCBI Taxonomy" id="760732"/>
    <lineage>
        <taxon>Viruses</taxon>
        <taxon>Duplodnaviria</taxon>
        <taxon>Heunggongvirae</taxon>
        <taxon>Uroviricota</taxon>
        <taxon>Caudoviricetes</taxon>
        <taxon>Pantevenvirales</taxon>
        <taxon>Straboviridae</taxon>
        <taxon>Twarogvirinae</taxon>
        <taxon>Lasallevirus</taxon>
        <taxon>Lasallevirus Acj61</taxon>
        <taxon>Acinetobacter virus Acj61</taxon>
    </lineage>
</organism>
<keyword evidence="2" id="KW-1185">Reference proteome</keyword>
<dbReference type="Pfam" id="PF17594">
    <property type="entry name" value="GP57"/>
    <property type="match status" value="1"/>
</dbReference>
<proteinExistence type="predicted"/>